<feature type="chain" id="PRO_5003375155" evidence="2">
    <location>
        <begin position="27"/>
        <end position="550"/>
    </location>
</feature>
<accession>F8MLN6</accession>
<evidence type="ECO:0000313" key="3">
    <source>
        <dbReference type="EMBL" id="EGO58455.1"/>
    </source>
</evidence>
<keyword evidence="1" id="KW-0472">Membrane</keyword>
<reference evidence="4" key="1">
    <citation type="journal article" date="2011" name="Genetics">
        <title>Massive changes in genome architecture accompany the transition to self-fertility in the filamentous fungus Neurospora tetrasperma.</title>
        <authorList>
            <person name="Ellison C.E."/>
            <person name="Stajich J.E."/>
            <person name="Jacobson D.J."/>
            <person name="Natvig D.O."/>
            <person name="Lapidus A."/>
            <person name="Foster B."/>
            <person name="Aerts A."/>
            <person name="Riley R."/>
            <person name="Lindquist E.A."/>
            <person name="Grigoriev I.V."/>
            <person name="Taylor J.W."/>
        </authorList>
    </citation>
    <scope>NUCLEOTIDE SEQUENCE [LARGE SCALE GENOMIC DNA]</scope>
    <source>
        <strain evidence="4">FGSC 2508 / P0657</strain>
    </source>
</reference>
<proteinExistence type="predicted"/>
<keyword evidence="1" id="KW-1133">Transmembrane helix</keyword>
<feature type="transmembrane region" description="Helical" evidence="1">
    <location>
        <begin position="286"/>
        <end position="308"/>
    </location>
</feature>
<evidence type="ECO:0000256" key="1">
    <source>
        <dbReference type="SAM" id="Phobius"/>
    </source>
</evidence>
<dbReference type="KEGG" id="nte:NEUTE1DRAFT41272"/>
<keyword evidence="2" id="KW-0732">Signal</keyword>
<dbReference type="GeneID" id="20827784"/>
<dbReference type="EMBL" id="GL891304">
    <property type="protein sequence ID" value="EGO58455.1"/>
    <property type="molecule type" value="Genomic_DNA"/>
</dbReference>
<evidence type="ECO:0000256" key="2">
    <source>
        <dbReference type="SAM" id="SignalP"/>
    </source>
</evidence>
<sequence>MTSRSSCAAFSFTLSLILWHCVLISAEDTTAPLPASTLLPHSNQQATVGWVNNPKRRGTLTIIIDCLTTIFACTWTVLHLNIPAIEDSPTTRILRKLKWMAIAIVFPQIIFVKAVCELRFALFTLHMMYRSVKESPEKFETEPTKVYGNGRLVSVTQIWTVEFGLLKIWLYKLLLRQWPSVESTAKSTHPEEWYYLPGPFFASKQVQKWTLTHAYYVNMGGIVAQKQNLGVRETPKGEALQPVIDYSVVRGDHFADADLEAWSSGHPLQQLRLSVKDIKDKSKADWIVKTIAIIQIGRLILDLITRTWSFRFPTRVEQLAWQAAALVSTILPMIAWAGLFLPYLYRSPGLKRKLAEAVAEKVDSFGPELLNADDDWWNTFTTALRGLLRDLWRSQQQGRSGEQERIISTIWDIENDLKVSGSTTYALRDQYETWIKGQDAFLYGTLPEDPELSAPYKAWYYFRYREPASDPGLFRWIFLRCEIDMGTSGAQYRKKWRNFYILVQSFNMVAAILYTAARLIILAIMFSSLRAAPDGVYDTPDWTRFMPSFS</sequence>
<feature type="transmembrane region" description="Helical" evidence="1">
    <location>
        <begin position="320"/>
        <end position="345"/>
    </location>
</feature>
<dbReference type="OrthoDB" id="3061561at2759"/>
<dbReference type="VEuPathDB" id="FungiDB:NEUTE1DRAFT_41272"/>
<name>F8MLN6_NEUT8</name>
<protein>
    <submittedName>
        <fullName evidence="3">Uncharacterized protein</fullName>
    </submittedName>
</protein>
<feature type="transmembrane region" description="Helical" evidence="1">
    <location>
        <begin position="99"/>
        <end position="129"/>
    </location>
</feature>
<dbReference type="HOGENOM" id="CLU_022883_4_1_1"/>
<keyword evidence="1" id="KW-0812">Transmembrane</keyword>
<keyword evidence="4" id="KW-1185">Reference proteome</keyword>
<dbReference type="Proteomes" id="UP000008065">
    <property type="component" value="Unassembled WGS sequence"/>
</dbReference>
<feature type="transmembrane region" description="Helical" evidence="1">
    <location>
        <begin position="58"/>
        <end position="78"/>
    </location>
</feature>
<dbReference type="PANTHER" id="PTHR35043:SF8">
    <property type="entry name" value="DUF4220 DOMAIN-CONTAINING PROTEIN"/>
    <property type="match status" value="1"/>
</dbReference>
<dbReference type="AlphaFoldDB" id="F8MLN6"/>
<dbReference type="RefSeq" id="XP_009850241.1">
    <property type="nucleotide sequence ID" value="XM_009851939.1"/>
</dbReference>
<gene>
    <name evidence="3" type="ORF">NEUTE1DRAFT_41272</name>
</gene>
<feature type="transmembrane region" description="Helical" evidence="1">
    <location>
        <begin position="499"/>
        <end position="526"/>
    </location>
</feature>
<evidence type="ECO:0000313" key="4">
    <source>
        <dbReference type="Proteomes" id="UP000008065"/>
    </source>
</evidence>
<organism evidence="3 4">
    <name type="scientific">Neurospora tetrasperma (strain FGSC 2508 / ATCC MYA-4615 / P0657)</name>
    <dbReference type="NCBI Taxonomy" id="510951"/>
    <lineage>
        <taxon>Eukaryota</taxon>
        <taxon>Fungi</taxon>
        <taxon>Dikarya</taxon>
        <taxon>Ascomycota</taxon>
        <taxon>Pezizomycotina</taxon>
        <taxon>Sordariomycetes</taxon>
        <taxon>Sordariomycetidae</taxon>
        <taxon>Sordariales</taxon>
        <taxon>Sordariaceae</taxon>
        <taxon>Neurospora</taxon>
    </lineage>
</organism>
<feature type="signal peptide" evidence="2">
    <location>
        <begin position="1"/>
        <end position="26"/>
    </location>
</feature>
<dbReference type="PANTHER" id="PTHR35043">
    <property type="entry name" value="TRANSCRIPTION FACTOR DOMAIN-CONTAINING PROTEIN"/>
    <property type="match status" value="1"/>
</dbReference>